<feature type="region of interest" description="Disordered" evidence="1">
    <location>
        <begin position="235"/>
        <end position="258"/>
    </location>
</feature>
<dbReference type="Pfam" id="PF25039">
    <property type="entry name" value="BLTP1_M"/>
    <property type="match status" value="1"/>
</dbReference>
<dbReference type="Proteomes" id="UP000466442">
    <property type="component" value="Unassembled WGS sequence"/>
</dbReference>
<dbReference type="InterPro" id="IPR033616">
    <property type="entry name" value="BLTP1"/>
</dbReference>
<proteinExistence type="predicted"/>
<protein>
    <recommendedName>
        <fullName evidence="2">Bridge-like lipid transfer protein family member 1 middle region domain-containing protein</fullName>
    </recommendedName>
</protein>
<dbReference type="InterPro" id="IPR056741">
    <property type="entry name" value="BLTP1_M"/>
</dbReference>
<feature type="non-terminal residue" evidence="3">
    <location>
        <position position="361"/>
    </location>
</feature>
<evidence type="ECO:0000313" key="4">
    <source>
        <dbReference type="Proteomes" id="UP000466442"/>
    </source>
</evidence>
<evidence type="ECO:0000259" key="2">
    <source>
        <dbReference type="Pfam" id="PF25039"/>
    </source>
</evidence>
<organism evidence="3 4">
    <name type="scientific">Apolygus lucorum</name>
    <name type="common">Small green plant bug</name>
    <name type="synonym">Lygocoris lucorum</name>
    <dbReference type="NCBI Taxonomy" id="248454"/>
    <lineage>
        <taxon>Eukaryota</taxon>
        <taxon>Metazoa</taxon>
        <taxon>Ecdysozoa</taxon>
        <taxon>Arthropoda</taxon>
        <taxon>Hexapoda</taxon>
        <taxon>Insecta</taxon>
        <taxon>Pterygota</taxon>
        <taxon>Neoptera</taxon>
        <taxon>Paraneoptera</taxon>
        <taxon>Hemiptera</taxon>
        <taxon>Heteroptera</taxon>
        <taxon>Panheteroptera</taxon>
        <taxon>Cimicomorpha</taxon>
        <taxon>Miridae</taxon>
        <taxon>Mirini</taxon>
        <taxon>Apolygus</taxon>
    </lineage>
</organism>
<feature type="domain" description="Bridge-like lipid transfer protein family member 1 middle region" evidence="2">
    <location>
        <begin position="1"/>
        <end position="70"/>
    </location>
</feature>
<accession>A0A8S9XL21</accession>
<evidence type="ECO:0000313" key="3">
    <source>
        <dbReference type="EMBL" id="KAF6208736.1"/>
    </source>
</evidence>
<dbReference type="GO" id="GO:0098793">
    <property type="term" value="C:presynapse"/>
    <property type="evidence" value="ECO:0007669"/>
    <property type="project" value="GOC"/>
</dbReference>
<keyword evidence="4" id="KW-1185">Reference proteome</keyword>
<dbReference type="PANTHER" id="PTHR31640">
    <property type="entry name" value="TRANSMEMBRANE PROTEIN KIAA1109"/>
    <property type="match status" value="1"/>
</dbReference>
<reference evidence="3" key="1">
    <citation type="journal article" date="2021" name="Mol. Ecol. Resour.">
        <title>Apolygus lucorum genome provides insights into omnivorousness and mesophyll feeding.</title>
        <authorList>
            <person name="Liu Y."/>
            <person name="Liu H."/>
            <person name="Wang H."/>
            <person name="Huang T."/>
            <person name="Liu B."/>
            <person name="Yang B."/>
            <person name="Yin L."/>
            <person name="Li B."/>
            <person name="Zhang Y."/>
            <person name="Zhang S."/>
            <person name="Jiang F."/>
            <person name="Zhang X."/>
            <person name="Ren Y."/>
            <person name="Wang B."/>
            <person name="Wang S."/>
            <person name="Lu Y."/>
            <person name="Wu K."/>
            <person name="Fan W."/>
            <person name="Wang G."/>
        </authorList>
    </citation>
    <scope>NUCLEOTIDE SEQUENCE</scope>
    <source>
        <strain evidence="3">12Hb</strain>
    </source>
</reference>
<evidence type="ECO:0000256" key="1">
    <source>
        <dbReference type="SAM" id="MobiDB-lite"/>
    </source>
</evidence>
<dbReference type="EMBL" id="WIXP02000006">
    <property type="protein sequence ID" value="KAF6208736.1"/>
    <property type="molecule type" value="Genomic_DNA"/>
</dbReference>
<dbReference type="AlphaFoldDB" id="A0A8S9XL21"/>
<gene>
    <name evidence="3" type="ORF">GE061_014475</name>
</gene>
<feature type="region of interest" description="Disordered" evidence="1">
    <location>
        <begin position="138"/>
        <end position="190"/>
    </location>
</feature>
<dbReference type="PANTHER" id="PTHR31640:SF1">
    <property type="entry name" value="BRIDGE-LIKE LIPID TRANSFER PROTEIN FAMILY MEMBER 1"/>
    <property type="match status" value="1"/>
</dbReference>
<name>A0A8S9XL21_APOLU</name>
<comment type="caution">
    <text evidence="3">The sequence shown here is derived from an EMBL/GenBank/DDBJ whole genome shotgun (WGS) entry which is preliminary data.</text>
</comment>
<feature type="compositionally biased region" description="Low complexity" evidence="1">
    <location>
        <begin position="170"/>
        <end position="189"/>
    </location>
</feature>
<dbReference type="GO" id="GO:0048488">
    <property type="term" value="P:synaptic vesicle endocytosis"/>
    <property type="evidence" value="ECO:0007669"/>
    <property type="project" value="TreeGrafter"/>
</dbReference>
<dbReference type="OrthoDB" id="10051416at2759"/>
<sequence length="361" mass="39999">SRYGRFTPLSKTLQEDPSCQLCCVLRRYSLQTSINVEDYLKEGDLPHLSTLRQGVIVLSRQWKNVLYTPLLLEHNYKTRHNVMKPLNVTFAVPDAEDENALTDGEFSYEDCEITDECAMLLNRDVGTNLRQVLKAAQKADMPSNGMEGQPGISVQSPQGGHMTLESLAFSSPTSPSSLQTKKKSLLPTQIPSSSRASIVFPLLGVNPFMTHHRTESETKGIGYSTLKEDQTRSFVMNESNPSIYSGGRGEPDGQENPQVSLHSLERTASPPREASEDLYTWMAKQQEFTEAKKEKVEEKKTGSNAIPPGAPVTNPDYLLLSSGYSLYPMHDSLRLLDAHLIFEPLLSSLGVMPTQMISSSG</sequence>